<dbReference type="STRING" id="5364.A0A5C3NJF7"/>
<evidence type="ECO:0000313" key="9">
    <source>
        <dbReference type="EMBL" id="TFK57370.1"/>
    </source>
</evidence>
<evidence type="ECO:0000256" key="2">
    <source>
        <dbReference type="ARBA" id="ARBA00005550"/>
    </source>
</evidence>
<dbReference type="Proteomes" id="UP000305948">
    <property type="component" value="Unassembled WGS sequence"/>
</dbReference>
<comment type="similarity">
    <text evidence="2 7">Belongs to the DLT1 family.</text>
</comment>
<keyword evidence="10" id="KW-1185">Reference proteome</keyword>
<keyword evidence="5 7" id="KW-1133">Transmembrane helix</keyword>
<name>A0A5C3NJF7_9AGAM</name>
<reference evidence="9 10" key="1">
    <citation type="journal article" date="2019" name="Nat. Ecol. Evol.">
        <title>Megaphylogeny resolves global patterns of mushroom evolution.</title>
        <authorList>
            <person name="Varga T."/>
            <person name="Krizsan K."/>
            <person name="Foldi C."/>
            <person name="Dima B."/>
            <person name="Sanchez-Garcia M."/>
            <person name="Sanchez-Ramirez S."/>
            <person name="Szollosi G.J."/>
            <person name="Szarkandi J.G."/>
            <person name="Papp V."/>
            <person name="Albert L."/>
            <person name="Andreopoulos W."/>
            <person name="Angelini C."/>
            <person name="Antonin V."/>
            <person name="Barry K.W."/>
            <person name="Bougher N.L."/>
            <person name="Buchanan P."/>
            <person name="Buyck B."/>
            <person name="Bense V."/>
            <person name="Catcheside P."/>
            <person name="Chovatia M."/>
            <person name="Cooper J."/>
            <person name="Damon W."/>
            <person name="Desjardin D."/>
            <person name="Finy P."/>
            <person name="Geml J."/>
            <person name="Haridas S."/>
            <person name="Hughes K."/>
            <person name="Justo A."/>
            <person name="Karasinski D."/>
            <person name="Kautmanova I."/>
            <person name="Kiss B."/>
            <person name="Kocsube S."/>
            <person name="Kotiranta H."/>
            <person name="LaButti K.M."/>
            <person name="Lechner B.E."/>
            <person name="Liimatainen K."/>
            <person name="Lipzen A."/>
            <person name="Lukacs Z."/>
            <person name="Mihaltcheva S."/>
            <person name="Morgado L.N."/>
            <person name="Niskanen T."/>
            <person name="Noordeloos M.E."/>
            <person name="Ohm R.A."/>
            <person name="Ortiz-Santana B."/>
            <person name="Ovrebo C."/>
            <person name="Racz N."/>
            <person name="Riley R."/>
            <person name="Savchenko A."/>
            <person name="Shiryaev A."/>
            <person name="Soop K."/>
            <person name="Spirin V."/>
            <person name="Szebenyi C."/>
            <person name="Tomsovsky M."/>
            <person name="Tulloss R.E."/>
            <person name="Uehling J."/>
            <person name="Grigoriev I.V."/>
            <person name="Vagvolgyi C."/>
            <person name="Papp T."/>
            <person name="Martin F.M."/>
            <person name="Miettinen O."/>
            <person name="Hibbett D.S."/>
            <person name="Nagy L.G."/>
        </authorList>
    </citation>
    <scope>NUCLEOTIDE SEQUENCE [LARGE SCALE GENOMIC DNA]</scope>
    <source>
        <strain evidence="9 10">OMC1185</strain>
    </source>
</reference>
<dbReference type="PANTHER" id="PTHR40021">
    <property type="entry name" value="DEFECT AT LOW TEMPERATURE PROTEIN 1"/>
    <property type="match status" value="1"/>
</dbReference>
<evidence type="ECO:0000256" key="5">
    <source>
        <dbReference type="ARBA" id="ARBA00022989"/>
    </source>
</evidence>
<comment type="subcellular location">
    <subcellularLocation>
        <location evidence="7">Membrane</location>
        <topology evidence="7">Multi-pass membrane protein</topology>
    </subcellularLocation>
</comment>
<keyword evidence="8" id="KW-0732">Signal</keyword>
<gene>
    <name evidence="7" type="primary">DLT1</name>
    <name evidence="9" type="ORF">OE88DRAFT_1745201</name>
</gene>
<organism evidence="9 10">
    <name type="scientific">Heliocybe sulcata</name>
    <dbReference type="NCBI Taxonomy" id="5364"/>
    <lineage>
        <taxon>Eukaryota</taxon>
        <taxon>Fungi</taxon>
        <taxon>Dikarya</taxon>
        <taxon>Basidiomycota</taxon>
        <taxon>Agaricomycotina</taxon>
        <taxon>Agaricomycetes</taxon>
        <taxon>Gloeophyllales</taxon>
        <taxon>Gloeophyllaceae</taxon>
        <taxon>Heliocybe</taxon>
    </lineage>
</organism>
<dbReference type="EMBL" id="ML213503">
    <property type="protein sequence ID" value="TFK57370.1"/>
    <property type="molecule type" value="Genomic_DNA"/>
</dbReference>
<feature type="chain" id="PRO_5022864838" description="Defect at low temperature protein 1" evidence="8">
    <location>
        <begin position="30"/>
        <end position="249"/>
    </location>
</feature>
<evidence type="ECO:0000256" key="3">
    <source>
        <dbReference type="ARBA" id="ARBA00021353"/>
    </source>
</evidence>
<dbReference type="OrthoDB" id="337038at2759"/>
<dbReference type="PROSITE" id="PS51257">
    <property type="entry name" value="PROKAR_LIPOPROTEIN"/>
    <property type="match status" value="1"/>
</dbReference>
<keyword evidence="6 7" id="KW-0472">Membrane</keyword>
<feature type="transmembrane region" description="Helical" evidence="7">
    <location>
        <begin position="51"/>
        <end position="69"/>
    </location>
</feature>
<sequence length="249" mass="28087">MLSFRGTIAEGCFLLLLLVIACALALSAALLLSQAVRTTPNHSYAENYNLVVIGASYVVVLVASLAFCLKRRLAVRRKLQRISKAYRTLQKGDVPKSVHEYILQEYTRTCLVAFESQPRDGVQEGWGRPGSKYAGIQFRRALLDTIPEIDALAHLVIPRHPPLRPHDRMLHQFRFILPLLPKDKDGLTPLHYYDSVIQLARHSCKEPTEGEYELGWKAAGEMKRILYECRLEMLEGASSTDLAESSDHD</sequence>
<feature type="signal peptide" evidence="8">
    <location>
        <begin position="1"/>
        <end position="29"/>
    </location>
</feature>
<comment type="function">
    <text evidence="1 7">Required for growth under high-pressure and low-temperature conditions.</text>
</comment>
<dbReference type="GO" id="GO:0016020">
    <property type="term" value="C:membrane"/>
    <property type="evidence" value="ECO:0007669"/>
    <property type="project" value="UniProtKB-SubCell"/>
</dbReference>
<comment type="caution">
    <text evidence="7">Lacks conserved residue(s) required for the propagation of feature annotation.</text>
</comment>
<evidence type="ECO:0000256" key="7">
    <source>
        <dbReference type="RuleBase" id="RU367100"/>
    </source>
</evidence>
<dbReference type="InterPro" id="IPR038869">
    <property type="entry name" value="DLT1"/>
</dbReference>
<evidence type="ECO:0000256" key="6">
    <source>
        <dbReference type="ARBA" id="ARBA00023136"/>
    </source>
</evidence>
<protein>
    <recommendedName>
        <fullName evidence="3 7">Defect at low temperature protein 1</fullName>
    </recommendedName>
</protein>
<proteinExistence type="inferred from homology"/>
<evidence type="ECO:0000256" key="4">
    <source>
        <dbReference type="ARBA" id="ARBA00022692"/>
    </source>
</evidence>
<keyword evidence="4 7" id="KW-0812">Transmembrane</keyword>
<evidence type="ECO:0000313" key="10">
    <source>
        <dbReference type="Proteomes" id="UP000305948"/>
    </source>
</evidence>
<evidence type="ECO:0000256" key="8">
    <source>
        <dbReference type="SAM" id="SignalP"/>
    </source>
</evidence>
<dbReference type="AlphaFoldDB" id="A0A5C3NJF7"/>
<evidence type="ECO:0000256" key="1">
    <source>
        <dbReference type="ARBA" id="ARBA00002489"/>
    </source>
</evidence>
<dbReference type="PANTHER" id="PTHR40021:SF1">
    <property type="entry name" value="DEFECT AT LOW TEMPERATURE PROTEIN 1"/>
    <property type="match status" value="1"/>
</dbReference>
<accession>A0A5C3NJF7</accession>